<dbReference type="SUPFAM" id="SSF53187">
    <property type="entry name" value="Zn-dependent exopeptidases"/>
    <property type="match status" value="1"/>
</dbReference>
<dbReference type="FunFam" id="3.40.630.10:FF:000084">
    <property type="entry name" value="Carboxypeptidase B2"/>
    <property type="match status" value="1"/>
</dbReference>
<keyword evidence="21" id="KW-1185">Reference proteome</keyword>
<evidence type="ECO:0000313" key="20">
    <source>
        <dbReference type="EMBL" id="EMD36307.1"/>
    </source>
</evidence>
<sequence>MLCLYAFAVCLLQLCLVRGLSVVPAEQQPLESLAGGGTLKRFAADPLSGWDVDHILQSAEEANADVWNVGPSHVDIYFPSHIDYLVSPLSLVDVPHVTTSIPRPHIEPSSSEFITTGASWNLTSLSNTTYHSAYHPLYEIEGFMQELESLYPDIVQLACIGHSAEGREMLAMKISKGTPSSKNQKTQAGVVIAGAQHAREWIATSTALYIAHALVSDASEPFAMSTLLESYDFYIIPVPNPDGYVYTWERDRFWYKNRQIIGPNEKCVGLDMNRNWGHKWKAKARSPQGQADSELSKLDAPSKGTDPCTHWYPGHRPFESPEGNNIANYITTLPGLRAYIDLRSYGQMVSTPFSYSCKKVPKDAEDQIEAALGAIRAIKAIHGTVFTTGRLCRSLYKAGGNVIDWMYAKAGIKFAYAVHLRDTGTYGFSLPPEWIRPVGEETANMIRFIAGFIRGKPCECLADQSYRVPEASSTV</sequence>
<comment type="caution">
    <text evidence="16">Lacks conserved residue(s) required for the propagation of feature annotation.</text>
</comment>
<dbReference type="PROSITE" id="PS52035">
    <property type="entry name" value="PEPTIDASE_M14"/>
    <property type="match status" value="1"/>
</dbReference>
<dbReference type="GO" id="GO:0005615">
    <property type="term" value="C:extracellular space"/>
    <property type="evidence" value="ECO:0007669"/>
    <property type="project" value="TreeGrafter"/>
</dbReference>
<feature type="signal peptide" evidence="18">
    <location>
        <begin position="1"/>
        <end position="19"/>
    </location>
</feature>
<feature type="region of interest" description="Disordered" evidence="17">
    <location>
        <begin position="283"/>
        <end position="304"/>
    </location>
</feature>
<evidence type="ECO:0000256" key="18">
    <source>
        <dbReference type="SAM" id="SignalP"/>
    </source>
</evidence>
<evidence type="ECO:0000256" key="2">
    <source>
        <dbReference type="ARBA" id="ARBA00004613"/>
    </source>
</evidence>
<keyword evidence="12" id="KW-1015">Disulfide bond</keyword>
<comment type="function">
    <text evidence="13">Inactive carboxypeptidase that may play a role in cell wall organization and biogenesis.</text>
</comment>
<feature type="chain" id="PRO_5004024723" description="Inactive metallocarboxypeptidase ECM14" evidence="18">
    <location>
        <begin position="20"/>
        <end position="475"/>
    </location>
</feature>
<dbReference type="GO" id="GO:0008270">
    <property type="term" value="F:zinc ion binding"/>
    <property type="evidence" value="ECO:0007669"/>
    <property type="project" value="InterPro"/>
</dbReference>
<dbReference type="EMBL" id="KB445798">
    <property type="protein sequence ID" value="EMD36307.1"/>
    <property type="molecule type" value="Genomic_DNA"/>
</dbReference>
<protein>
    <recommendedName>
        <fullName evidence="14">Inactive metallocarboxypeptidase ECM14</fullName>
    </recommendedName>
    <alternativeName>
        <fullName evidence="15">Inactive metallocarboxypeptidase ecm14</fullName>
    </alternativeName>
</protein>
<dbReference type="PRINTS" id="PR00765">
    <property type="entry name" value="CRBOXYPTASEA"/>
</dbReference>
<evidence type="ECO:0000256" key="8">
    <source>
        <dbReference type="ARBA" id="ARBA00022729"/>
    </source>
</evidence>
<dbReference type="STRING" id="914234.M2RCZ6"/>
<dbReference type="SMART" id="SM00631">
    <property type="entry name" value="Zn_pept"/>
    <property type="match status" value="1"/>
</dbReference>
<keyword evidence="9" id="KW-0378">Hydrolase</keyword>
<dbReference type="Pfam" id="PF00246">
    <property type="entry name" value="Peptidase_M14"/>
    <property type="match status" value="1"/>
</dbReference>
<evidence type="ECO:0000256" key="6">
    <source>
        <dbReference type="ARBA" id="ARBA00022670"/>
    </source>
</evidence>
<dbReference type="Proteomes" id="UP000016930">
    <property type="component" value="Unassembled WGS sequence"/>
</dbReference>
<evidence type="ECO:0000256" key="17">
    <source>
        <dbReference type="SAM" id="MobiDB-lite"/>
    </source>
</evidence>
<evidence type="ECO:0000256" key="15">
    <source>
        <dbReference type="ARBA" id="ARBA00026213"/>
    </source>
</evidence>
<keyword evidence="7" id="KW-0479">Metal-binding</keyword>
<keyword evidence="8 18" id="KW-0732">Signal</keyword>
<proteinExistence type="inferred from homology"/>
<feature type="domain" description="Peptidase M14" evidence="19">
    <location>
        <begin position="133"/>
        <end position="453"/>
    </location>
</feature>
<name>M2RCZ6_CERS8</name>
<dbReference type="GO" id="GO:0004181">
    <property type="term" value="F:metallocarboxypeptidase activity"/>
    <property type="evidence" value="ECO:0007669"/>
    <property type="project" value="InterPro"/>
</dbReference>
<evidence type="ECO:0000256" key="16">
    <source>
        <dbReference type="PROSITE-ProRule" id="PRU01379"/>
    </source>
</evidence>
<evidence type="ECO:0000259" key="19">
    <source>
        <dbReference type="PROSITE" id="PS52035"/>
    </source>
</evidence>
<dbReference type="HOGENOM" id="CLU_019326_1_2_1"/>
<comment type="subcellular location">
    <subcellularLocation>
        <location evidence="2">Secreted</location>
    </subcellularLocation>
</comment>
<dbReference type="Gene3D" id="3.40.630.10">
    <property type="entry name" value="Zn peptidases"/>
    <property type="match status" value="1"/>
</dbReference>
<dbReference type="PANTHER" id="PTHR11705:SF147">
    <property type="entry name" value="INACTIVE METALLOCARBOXYPEPTIDASE ECM14"/>
    <property type="match status" value="1"/>
</dbReference>
<comment type="cofactor">
    <cofactor evidence="1">
        <name>Zn(2+)</name>
        <dbReference type="ChEBI" id="CHEBI:29105"/>
    </cofactor>
</comment>
<reference evidence="20 21" key="1">
    <citation type="journal article" date="2012" name="Proc. Natl. Acad. Sci. U.S.A.">
        <title>Comparative genomics of Ceriporiopsis subvermispora and Phanerochaete chrysosporium provide insight into selective ligninolysis.</title>
        <authorList>
            <person name="Fernandez-Fueyo E."/>
            <person name="Ruiz-Duenas F.J."/>
            <person name="Ferreira P."/>
            <person name="Floudas D."/>
            <person name="Hibbett D.S."/>
            <person name="Canessa P."/>
            <person name="Larrondo L.F."/>
            <person name="James T.Y."/>
            <person name="Seelenfreund D."/>
            <person name="Lobos S."/>
            <person name="Polanco R."/>
            <person name="Tello M."/>
            <person name="Honda Y."/>
            <person name="Watanabe T."/>
            <person name="Watanabe T."/>
            <person name="Ryu J.S."/>
            <person name="Kubicek C.P."/>
            <person name="Schmoll M."/>
            <person name="Gaskell J."/>
            <person name="Hammel K.E."/>
            <person name="St John F.J."/>
            <person name="Vanden Wymelenberg A."/>
            <person name="Sabat G."/>
            <person name="Splinter BonDurant S."/>
            <person name="Syed K."/>
            <person name="Yadav J.S."/>
            <person name="Doddapaneni H."/>
            <person name="Subramanian V."/>
            <person name="Lavin J.L."/>
            <person name="Oguiza J.A."/>
            <person name="Perez G."/>
            <person name="Pisabarro A.G."/>
            <person name="Ramirez L."/>
            <person name="Santoyo F."/>
            <person name="Master E."/>
            <person name="Coutinho P.M."/>
            <person name="Henrissat B."/>
            <person name="Lombard V."/>
            <person name="Magnuson J.K."/>
            <person name="Kuees U."/>
            <person name="Hori C."/>
            <person name="Igarashi K."/>
            <person name="Samejima M."/>
            <person name="Held B.W."/>
            <person name="Barry K.W."/>
            <person name="LaButti K.M."/>
            <person name="Lapidus A."/>
            <person name="Lindquist E.A."/>
            <person name="Lucas S.M."/>
            <person name="Riley R."/>
            <person name="Salamov A.A."/>
            <person name="Hoffmeister D."/>
            <person name="Schwenk D."/>
            <person name="Hadar Y."/>
            <person name="Yarden O."/>
            <person name="de Vries R.P."/>
            <person name="Wiebenga A."/>
            <person name="Stenlid J."/>
            <person name="Eastwood D."/>
            <person name="Grigoriev I.V."/>
            <person name="Berka R.M."/>
            <person name="Blanchette R.A."/>
            <person name="Kersten P."/>
            <person name="Martinez A.T."/>
            <person name="Vicuna R."/>
            <person name="Cullen D."/>
        </authorList>
    </citation>
    <scope>NUCLEOTIDE SEQUENCE [LARGE SCALE GENOMIC DNA]</scope>
    <source>
        <strain evidence="20 21">B</strain>
    </source>
</reference>
<keyword evidence="10" id="KW-0862">Zinc</keyword>
<evidence type="ECO:0000256" key="13">
    <source>
        <dbReference type="ARBA" id="ARBA00025210"/>
    </source>
</evidence>
<evidence type="ECO:0000256" key="4">
    <source>
        <dbReference type="ARBA" id="ARBA00022525"/>
    </source>
</evidence>
<dbReference type="InterPro" id="IPR000834">
    <property type="entry name" value="Peptidase_M14"/>
</dbReference>
<accession>M2RCZ6</accession>
<dbReference type="CDD" id="cd03860">
    <property type="entry name" value="M14_CP_A-B_like"/>
    <property type="match status" value="1"/>
</dbReference>
<keyword evidence="6" id="KW-0645">Protease</keyword>
<dbReference type="GO" id="GO:0006508">
    <property type="term" value="P:proteolysis"/>
    <property type="evidence" value="ECO:0007669"/>
    <property type="project" value="UniProtKB-KW"/>
</dbReference>
<keyword evidence="5" id="KW-0121">Carboxypeptidase</keyword>
<evidence type="ECO:0000256" key="1">
    <source>
        <dbReference type="ARBA" id="ARBA00001947"/>
    </source>
</evidence>
<keyword evidence="11" id="KW-0482">Metalloprotease</keyword>
<evidence type="ECO:0000256" key="3">
    <source>
        <dbReference type="ARBA" id="ARBA00005988"/>
    </source>
</evidence>
<dbReference type="PANTHER" id="PTHR11705">
    <property type="entry name" value="PROTEASE FAMILY M14 CARBOXYPEPTIDASE A,B"/>
    <property type="match status" value="1"/>
</dbReference>
<gene>
    <name evidence="20" type="ORF">CERSUDRAFT_137945</name>
</gene>
<evidence type="ECO:0000313" key="21">
    <source>
        <dbReference type="Proteomes" id="UP000016930"/>
    </source>
</evidence>
<organism evidence="20 21">
    <name type="scientific">Ceriporiopsis subvermispora (strain B)</name>
    <name type="common">White-rot fungus</name>
    <name type="synonym">Gelatoporia subvermispora</name>
    <dbReference type="NCBI Taxonomy" id="914234"/>
    <lineage>
        <taxon>Eukaryota</taxon>
        <taxon>Fungi</taxon>
        <taxon>Dikarya</taxon>
        <taxon>Basidiomycota</taxon>
        <taxon>Agaricomycotina</taxon>
        <taxon>Agaricomycetes</taxon>
        <taxon>Polyporales</taxon>
        <taxon>Gelatoporiaceae</taxon>
        <taxon>Gelatoporia</taxon>
    </lineage>
</organism>
<keyword evidence="4" id="KW-0964">Secreted</keyword>
<evidence type="ECO:0000256" key="7">
    <source>
        <dbReference type="ARBA" id="ARBA00022723"/>
    </source>
</evidence>
<evidence type="ECO:0000256" key="11">
    <source>
        <dbReference type="ARBA" id="ARBA00023049"/>
    </source>
</evidence>
<dbReference type="AlphaFoldDB" id="M2RCZ6"/>
<dbReference type="OrthoDB" id="3626597at2759"/>
<evidence type="ECO:0000256" key="5">
    <source>
        <dbReference type="ARBA" id="ARBA00022645"/>
    </source>
</evidence>
<evidence type="ECO:0000256" key="12">
    <source>
        <dbReference type="ARBA" id="ARBA00023157"/>
    </source>
</evidence>
<comment type="similarity">
    <text evidence="3 16">Belongs to the peptidase M14 family.</text>
</comment>
<evidence type="ECO:0000256" key="14">
    <source>
        <dbReference type="ARBA" id="ARBA00026187"/>
    </source>
</evidence>
<evidence type="ECO:0000256" key="10">
    <source>
        <dbReference type="ARBA" id="ARBA00022833"/>
    </source>
</evidence>
<evidence type="ECO:0000256" key="9">
    <source>
        <dbReference type="ARBA" id="ARBA00022801"/>
    </source>
</evidence>